<evidence type="ECO:0000256" key="13">
    <source>
        <dbReference type="ARBA" id="ARBA00023209"/>
    </source>
</evidence>
<feature type="binding site" evidence="18">
    <location>
        <position position="80"/>
    </location>
    <ligand>
        <name>a divalent metal cation</name>
        <dbReference type="ChEBI" id="CHEBI:60240"/>
    </ligand>
</feature>
<evidence type="ECO:0000256" key="15">
    <source>
        <dbReference type="PIRSR" id="PIRSR600829-1"/>
    </source>
</evidence>
<name>A0A5C6VIG1_9FLAO</name>
<evidence type="ECO:0000256" key="12">
    <source>
        <dbReference type="ARBA" id="ARBA00023136"/>
    </source>
</evidence>
<keyword evidence="5" id="KW-0808">Transferase</keyword>
<protein>
    <submittedName>
        <fullName evidence="20">Diacylglycerol kinase family protein</fullName>
    </submittedName>
</protein>
<keyword evidence="18" id="KW-0479">Metal-binding</keyword>
<evidence type="ECO:0000256" key="7">
    <source>
        <dbReference type="ARBA" id="ARBA00022741"/>
    </source>
</evidence>
<evidence type="ECO:0000256" key="4">
    <source>
        <dbReference type="ARBA" id="ARBA00022516"/>
    </source>
</evidence>
<keyword evidence="14" id="KW-1208">Phospholipid metabolism</keyword>
<dbReference type="PANTHER" id="PTHR34299">
    <property type="entry name" value="DIACYLGLYCEROL KINASE"/>
    <property type="match status" value="1"/>
</dbReference>
<dbReference type="CDD" id="cd14263">
    <property type="entry name" value="DAGK_IM_like"/>
    <property type="match status" value="1"/>
</dbReference>
<evidence type="ECO:0000313" key="21">
    <source>
        <dbReference type="Proteomes" id="UP000321168"/>
    </source>
</evidence>
<keyword evidence="13" id="KW-0594">Phospholipid biosynthesis</keyword>
<evidence type="ECO:0000256" key="5">
    <source>
        <dbReference type="ARBA" id="ARBA00022679"/>
    </source>
</evidence>
<evidence type="ECO:0000256" key="8">
    <source>
        <dbReference type="ARBA" id="ARBA00022777"/>
    </source>
</evidence>
<keyword evidence="6 19" id="KW-0812">Transmembrane</keyword>
<evidence type="ECO:0000256" key="14">
    <source>
        <dbReference type="ARBA" id="ARBA00023264"/>
    </source>
</evidence>
<dbReference type="EMBL" id="VORB01000001">
    <property type="protein sequence ID" value="TXC85153.1"/>
    <property type="molecule type" value="Genomic_DNA"/>
</dbReference>
<reference evidence="20 21" key="1">
    <citation type="submission" date="2019-08" db="EMBL/GenBank/DDBJ databases">
        <title>Genome of Luteibaculum oceani JCM 18817.</title>
        <authorList>
            <person name="Bowman J.P."/>
        </authorList>
    </citation>
    <scope>NUCLEOTIDE SEQUENCE [LARGE SCALE GENOMIC DNA]</scope>
    <source>
        <strain evidence="20 21">JCM 18817</strain>
    </source>
</reference>
<comment type="cofactor">
    <cofactor evidence="18">
        <name>Mg(2+)</name>
        <dbReference type="ChEBI" id="CHEBI:18420"/>
    </cofactor>
    <text evidence="18">Mn(2+), Zn(2+), Cd(2+) and Co(2+) support activity to lesser extents.</text>
</comment>
<evidence type="ECO:0000313" key="20">
    <source>
        <dbReference type="EMBL" id="TXC85153.1"/>
    </source>
</evidence>
<keyword evidence="11" id="KW-0443">Lipid metabolism</keyword>
<keyword evidence="4" id="KW-0444">Lipid biosynthesis</keyword>
<feature type="binding site" evidence="17">
    <location>
        <position position="21"/>
    </location>
    <ligand>
        <name>ATP</name>
        <dbReference type="ChEBI" id="CHEBI:30616"/>
    </ligand>
</feature>
<evidence type="ECO:0000256" key="9">
    <source>
        <dbReference type="ARBA" id="ARBA00022840"/>
    </source>
</evidence>
<dbReference type="Pfam" id="PF01219">
    <property type="entry name" value="DAGK_prokar"/>
    <property type="match status" value="1"/>
</dbReference>
<feature type="transmembrane region" description="Helical" evidence="19">
    <location>
        <begin position="35"/>
        <end position="53"/>
    </location>
</feature>
<feature type="binding site" evidence="17">
    <location>
        <begin position="98"/>
        <end position="99"/>
    </location>
    <ligand>
        <name>ATP</name>
        <dbReference type="ChEBI" id="CHEBI:30616"/>
    </ligand>
</feature>
<dbReference type="Gene3D" id="1.10.287.3610">
    <property type="match status" value="1"/>
</dbReference>
<organism evidence="20 21">
    <name type="scientific">Luteibaculum oceani</name>
    <dbReference type="NCBI Taxonomy" id="1294296"/>
    <lineage>
        <taxon>Bacteria</taxon>
        <taxon>Pseudomonadati</taxon>
        <taxon>Bacteroidota</taxon>
        <taxon>Flavobacteriia</taxon>
        <taxon>Flavobacteriales</taxon>
        <taxon>Luteibaculaceae</taxon>
        <taxon>Luteibaculum</taxon>
    </lineage>
</organism>
<comment type="caution">
    <text evidence="20">The sequence shown here is derived from an EMBL/GenBank/DDBJ whole genome shotgun (WGS) entry which is preliminary data.</text>
</comment>
<dbReference type="InterPro" id="IPR000829">
    <property type="entry name" value="DAGK"/>
</dbReference>
<dbReference type="PANTHER" id="PTHR34299:SF1">
    <property type="entry name" value="DIACYLGLYCEROL KINASE"/>
    <property type="match status" value="1"/>
</dbReference>
<feature type="transmembrane region" description="Helical" evidence="19">
    <location>
        <begin position="59"/>
        <end position="79"/>
    </location>
</feature>
<dbReference type="OrthoDB" id="1493837at2"/>
<evidence type="ECO:0000256" key="11">
    <source>
        <dbReference type="ARBA" id="ARBA00023098"/>
    </source>
</evidence>
<keyword evidence="3" id="KW-1003">Cell membrane</keyword>
<keyword evidence="9 17" id="KW-0067">ATP-binding</keyword>
<feature type="binding site" evidence="17">
    <location>
        <position position="80"/>
    </location>
    <ligand>
        <name>ATP</name>
        <dbReference type="ChEBI" id="CHEBI:30616"/>
    </ligand>
</feature>
<keyword evidence="7 17" id="KW-0547">Nucleotide-binding</keyword>
<evidence type="ECO:0000256" key="6">
    <source>
        <dbReference type="ARBA" id="ARBA00022692"/>
    </source>
</evidence>
<keyword evidence="21" id="KW-1185">Reference proteome</keyword>
<sequence length="129" mass="14355">MEMAIKLKVVSFKEEYKSFGYAAKGAWKSLMERHVRFHLISFLLVLVVNYLLNLNTMEWAVTVVAATLVLSMEVMNTVIEDLMDFVHPDRHPSVGRIKDLAAGAVFFAAGGALIVAGLIYGPKIWDLLA</sequence>
<dbReference type="GO" id="GO:0016301">
    <property type="term" value="F:kinase activity"/>
    <property type="evidence" value="ECO:0007669"/>
    <property type="project" value="UniProtKB-KW"/>
</dbReference>
<feature type="active site" description="Proton acceptor" evidence="15">
    <location>
        <position position="73"/>
    </location>
</feature>
<evidence type="ECO:0000256" key="10">
    <source>
        <dbReference type="ARBA" id="ARBA00022989"/>
    </source>
</evidence>
<dbReference type="GO" id="GO:0046872">
    <property type="term" value="F:metal ion binding"/>
    <property type="evidence" value="ECO:0007669"/>
    <property type="project" value="UniProtKB-KW"/>
</dbReference>
<evidence type="ECO:0000256" key="19">
    <source>
        <dbReference type="SAM" id="Phobius"/>
    </source>
</evidence>
<feature type="binding site" evidence="17">
    <location>
        <position position="32"/>
    </location>
    <ligand>
        <name>ATP</name>
        <dbReference type="ChEBI" id="CHEBI:30616"/>
    </ligand>
</feature>
<evidence type="ECO:0000256" key="1">
    <source>
        <dbReference type="ARBA" id="ARBA00004651"/>
    </source>
</evidence>
<feature type="transmembrane region" description="Helical" evidence="19">
    <location>
        <begin position="100"/>
        <end position="120"/>
    </location>
</feature>
<keyword evidence="10 19" id="KW-1133">Transmembrane helix</keyword>
<feature type="binding site" evidence="18">
    <location>
        <position position="32"/>
    </location>
    <ligand>
        <name>a divalent metal cation</name>
        <dbReference type="ChEBI" id="CHEBI:60240"/>
    </ligand>
</feature>
<evidence type="ECO:0000256" key="17">
    <source>
        <dbReference type="PIRSR" id="PIRSR600829-3"/>
    </source>
</evidence>
<dbReference type="GO" id="GO:0008654">
    <property type="term" value="P:phospholipid biosynthetic process"/>
    <property type="evidence" value="ECO:0007669"/>
    <property type="project" value="UniProtKB-KW"/>
</dbReference>
<dbReference type="AlphaFoldDB" id="A0A5C6VIG1"/>
<dbReference type="GO" id="GO:0005524">
    <property type="term" value="F:ATP binding"/>
    <property type="evidence" value="ECO:0007669"/>
    <property type="project" value="UniProtKB-KW"/>
</dbReference>
<keyword evidence="12 19" id="KW-0472">Membrane</keyword>
<keyword evidence="8 20" id="KW-0418">Kinase</keyword>
<keyword evidence="18" id="KW-0460">Magnesium</keyword>
<feature type="binding site" evidence="16">
    <location>
        <position position="73"/>
    </location>
    <ligand>
        <name>substrate</name>
    </ligand>
</feature>
<dbReference type="InterPro" id="IPR036945">
    <property type="entry name" value="DAGK_sf"/>
</dbReference>
<accession>A0A5C6VIG1</accession>
<dbReference type="GO" id="GO:0005886">
    <property type="term" value="C:plasma membrane"/>
    <property type="evidence" value="ECO:0007669"/>
    <property type="project" value="UniProtKB-SubCell"/>
</dbReference>
<comment type="similarity">
    <text evidence="2">Belongs to the bacterial diacylglycerol kinase family.</text>
</comment>
<proteinExistence type="inferred from homology"/>
<dbReference type="Proteomes" id="UP000321168">
    <property type="component" value="Unassembled WGS sequence"/>
</dbReference>
<evidence type="ECO:0000256" key="16">
    <source>
        <dbReference type="PIRSR" id="PIRSR600829-2"/>
    </source>
</evidence>
<evidence type="ECO:0000256" key="2">
    <source>
        <dbReference type="ARBA" id="ARBA00005967"/>
    </source>
</evidence>
<evidence type="ECO:0000256" key="18">
    <source>
        <dbReference type="PIRSR" id="PIRSR600829-4"/>
    </source>
</evidence>
<evidence type="ECO:0000256" key="3">
    <source>
        <dbReference type="ARBA" id="ARBA00022475"/>
    </source>
</evidence>
<gene>
    <name evidence="20" type="ORF">FRX97_00595</name>
</gene>
<comment type="subcellular location">
    <subcellularLocation>
        <location evidence="1">Cell membrane</location>
        <topology evidence="1">Multi-pass membrane protein</topology>
    </subcellularLocation>
</comment>